<dbReference type="AlphaFoldDB" id="A0A0G3ED48"/>
<evidence type="ECO:0008006" key="4">
    <source>
        <dbReference type="Google" id="ProtNLM"/>
    </source>
</evidence>
<dbReference type="STRING" id="1307763.L21SP4_01146"/>
<name>A0A0G3ED48_9BACT</name>
<keyword evidence="1" id="KW-0472">Membrane</keyword>
<dbReference type="OrthoDB" id="195890at2"/>
<feature type="transmembrane region" description="Helical" evidence="1">
    <location>
        <begin position="96"/>
        <end position="116"/>
    </location>
</feature>
<reference evidence="3" key="1">
    <citation type="submission" date="2015-02" db="EMBL/GenBank/DDBJ databases">
        <title>Description and complete genome sequence of the first cultured representative of the subdivision 5 of the Verrucomicrobia phylum.</title>
        <authorList>
            <person name="Spring S."/>
            <person name="Bunk B."/>
            <person name="Sproer C."/>
            <person name="Klenk H.-P."/>
        </authorList>
    </citation>
    <scope>NUCLEOTIDE SEQUENCE [LARGE SCALE GENOMIC DNA]</scope>
    <source>
        <strain evidence="3">L21-Fru-AB</strain>
    </source>
</reference>
<dbReference type="Proteomes" id="UP000035268">
    <property type="component" value="Chromosome"/>
</dbReference>
<dbReference type="RefSeq" id="WP_052881730.1">
    <property type="nucleotide sequence ID" value="NZ_CP010904.1"/>
</dbReference>
<dbReference type="EMBL" id="CP010904">
    <property type="protein sequence ID" value="AKJ64396.1"/>
    <property type="molecule type" value="Genomic_DNA"/>
</dbReference>
<reference evidence="2 3" key="2">
    <citation type="journal article" date="2016" name="ISME J.">
        <title>Characterization of the first cultured representative of Verrucomicrobia subdivision 5 indicates the proposal of a novel phylum.</title>
        <authorList>
            <person name="Spring S."/>
            <person name="Bunk B."/>
            <person name="Sproer C."/>
            <person name="Schumann P."/>
            <person name="Rohde M."/>
            <person name="Tindall B.J."/>
            <person name="Klenk H.P."/>
        </authorList>
    </citation>
    <scope>NUCLEOTIDE SEQUENCE [LARGE SCALE GENOMIC DNA]</scope>
    <source>
        <strain evidence="2 3">L21-Fru-AB</strain>
    </source>
</reference>
<evidence type="ECO:0000313" key="3">
    <source>
        <dbReference type="Proteomes" id="UP000035268"/>
    </source>
</evidence>
<protein>
    <recommendedName>
        <fullName evidence="4">DoxX</fullName>
    </recommendedName>
</protein>
<evidence type="ECO:0000313" key="2">
    <source>
        <dbReference type="EMBL" id="AKJ64396.1"/>
    </source>
</evidence>
<feature type="transmembrane region" description="Helical" evidence="1">
    <location>
        <begin position="121"/>
        <end position="138"/>
    </location>
</feature>
<organism evidence="2 3">
    <name type="scientific">Kiritimatiella glycovorans</name>
    <dbReference type="NCBI Taxonomy" id="1307763"/>
    <lineage>
        <taxon>Bacteria</taxon>
        <taxon>Pseudomonadati</taxon>
        <taxon>Kiritimatiellota</taxon>
        <taxon>Kiritimatiellia</taxon>
        <taxon>Kiritimatiellales</taxon>
        <taxon>Kiritimatiellaceae</taxon>
        <taxon>Kiritimatiella</taxon>
    </lineage>
</organism>
<dbReference type="KEGG" id="vbl:L21SP4_01146"/>
<sequence length="172" mass="19191">MKKRFMSDWTGKTWAFLTLRIWLAMRAIVTGIEKFTGTKIEEQPLLDEFGEPDISGAMVEVKTKVYGFEHYHAVDPSLAEALGKEPLLPDFFLTPYYAVLGYALIGLGLMLLVGLFTRTSLFLMGLLYTSLTFGLILIQQDGGVAWLGIHILMIALALSWADDNRLALTQKG</sequence>
<proteinExistence type="predicted"/>
<keyword evidence="1" id="KW-1133">Transmembrane helix</keyword>
<gene>
    <name evidence="2" type="ORF">L21SP4_01146</name>
</gene>
<keyword evidence="1" id="KW-0812">Transmembrane</keyword>
<keyword evidence="3" id="KW-1185">Reference proteome</keyword>
<feature type="transmembrane region" description="Helical" evidence="1">
    <location>
        <begin position="144"/>
        <end position="161"/>
    </location>
</feature>
<accession>A0A0G3ED48</accession>
<evidence type="ECO:0000256" key="1">
    <source>
        <dbReference type="SAM" id="Phobius"/>
    </source>
</evidence>